<dbReference type="GO" id="GO:0015833">
    <property type="term" value="P:peptide transport"/>
    <property type="evidence" value="ECO:0007669"/>
    <property type="project" value="TreeGrafter"/>
</dbReference>
<dbReference type="AlphaFoldDB" id="A0A176Q9U6"/>
<dbReference type="Gene3D" id="3.10.105.10">
    <property type="entry name" value="Dipeptide-binding Protein, Domain 3"/>
    <property type="match status" value="1"/>
</dbReference>
<dbReference type="GO" id="GO:1904680">
    <property type="term" value="F:peptide transmembrane transporter activity"/>
    <property type="evidence" value="ECO:0007669"/>
    <property type="project" value="TreeGrafter"/>
</dbReference>
<dbReference type="Gene3D" id="3.40.190.10">
    <property type="entry name" value="Periplasmic binding protein-like II"/>
    <property type="match status" value="1"/>
</dbReference>
<feature type="domain" description="Solute-binding protein family 5" evidence="2">
    <location>
        <begin position="96"/>
        <end position="489"/>
    </location>
</feature>
<dbReference type="GO" id="GO:0042597">
    <property type="term" value="C:periplasmic space"/>
    <property type="evidence" value="ECO:0007669"/>
    <property type="project" value="UniProtKB-ARBA"/>
</dbReference>
<dbReference type="PROSITE" id="PS51257">
    <property type="entry name" value="PROKAR_LIPOPROTEIN"/>
    <property type="match status" value="1"/>
</dbReference>
<gene>
    <name evidence="3" type="ORF">AWH69_14255</name>
</gene>
<name>A0A176Q9U6_9MICO</name>
<comment type="caution">
    <text evidence="3">The sequence shown here is derived from an EMBL/GenBank/DDBJ whole genome shotgun (WGS) entry which is preliminary data.</text>
</comment>
<dbReference type="Pfam" id="PF00496">
    <property type="entry name" value="SBP_bac_5"/>
    <property type="match status" value="1"/>
</dbReference>
<dbReference type="SUPFAM" id="SSF53850">
    <property type="entry name" value="Periplasmic binding protein-like II"/>
    <property type="match status" value="1"/>
</dbReference>
<dbReference type="PANTHER" id="PTHR30290:SF83">
    <property type="entry name" value="ABC TRANSPORTER SUBSTRATE-BINDING PROTEIN"/>
    <property type="match status" value="1"/>
</dbReference>
<feature type="chain" id="PRO_5008048726" description="Solute-binding protein family 5 domain-containing protein" evidence="1">
    <location>
        <begin position="27"/>
        <end position="581"/>
    </location>
</feature>
<protein>
    <recommendedName>
        <fullName evidence="2">Solute-binding protein family 5 domain-containing protein</fullName>
    </recommendedName>
</protein>
<accession>A0A176Q9U6</accession>
<dbReference type="Proteomes" id="UP000076976">
    <property type="component" value="Unassembled WGS sequence"/>
</dbReference>
<sequence length="581" mass="61632">MIPTPRRAAALVTTSGVLLVSACTSADGGGGGGASGASTTPLAGPEQQLTVLSQGPVLAWDPQRITSRQQSAFAGRTYLRTLTTYAPATDLAGQRELVGDLATSTGRASKDQKKWSFTLRKGISWQDGSRITCGDLRYGVSRSFGKDTASAGYALTYLDIPKKPDGSSRYPGPFGSAGRSAGAKKLIEGAVTCSGDTITYRLSEPVADFGEVVSTPEFAPVKRSTDTGEESAYLAFSNGPYKLEDAWQPGEGGTWVRNEEWDERSDPVREPTLERIVHREGVEPVEAVETITDGDDGSRSVLVDPLPDGLQQPVADAADQVQSVTSDGQIVDYLAPNHTSEVMRSARVRTALALATDREGYARALGGQAVATPVWSLLSTALPSAHEPVLDRGPTGDPEAARALLTRAKQESPRIRVAYRSGEKSDAAMAALKSGWEKAGFVVELEGLGEDYYTTIAQPASAKKYDVFWSSWGADYPSAATVLPPLFDDRINITSASSGRDYGYVRDDAVNAAMDKTMAVADADRRAAAWTKVDTTLLEQGSYVPLVQHRSTFVAGQEVTGLSSNAVFGGTPEMGTIGVAR</sequence>
<dbReference type="InterPro" id="IPR039424">
    <property type="entry name" value="SBP_5"/>
</dbReference>
<dbReference type="GO" id="GO:0043190">
    <property type="term" value="C:ATP-binding cassette (ABC) transporter complex"/>
    <property type="evidence" value="ECO:0007669"/>
    <property type="project" value="InterPro"/>
</dbReference>
<evidence type="ECO:0000313" key="3">
    <source>
        <dbReference type="EMBL" id="OAB86488.1"/>
    </source>
</evidence>
<dbReference type="PIRSF" id="PIRSF002741">
    <property type="entry name" value="MppA"/>
    <property type="match status" value="1"/>
</dbReference>
<dbReference type="CDD" id="cd08506">
    <property type="entry name" value="PBP2_clavulanate_OppA2"/>
    <property type="match status" value="1"/>
</dbReference>
<dbReference type="InterPro" id="IPR030678">
    <property type="entry name" value="Peptide/Ni-bd"/>
</dbReference>
<proteinExistence type="predicted"/>
<organism evidence="3 4">
    <name type="scientific">Janibacter melonis</name>
    <dbReference type="NCBI Taxonomy" id="262209"/>
    <lineage>
        <taxon>Bacteria</taxon>
        <taxon>Bacillati</taxon>
        <taxon>Actinomycetota</taxon>
        <taxon>Actinomycetes</taxon>
        <taxon>Micrococcales</taxon>
        <taxon>Intrasporangiaceae</taxon>
        <taxon>Janibacter</taxon>
    </lineage>
</organism>
<keyword evidence="1" id="KW-0732">Signal</keyword>
<evidence type="ECO:0000256" key="1">
    <source>
        <dbReference type="SAM" id="SignalP"/>
    </source>
</evidence>
<dbReference type="PANTHER" id="PTHR30290">
    <property type="entry name" value="PERIPLASMIC BINDING COMPONENT OF ABC TRANSPORTER"/>
    <property type="match status" value="1"/>
</dbReference>
<evidence type="ECO:0000259" key="2">
    <source>
        <dbReference type="Pfam" id="PF00496"/>
    </source>
</evidence>
<dbReference type="EMBL" id="LQZG01000004">
    <property type="protein sequence ID" value="OAB86488.1"/>
    <property type="molecule type" value="Genomic_DNA"/>
</dbReference>
<dbReference type="InterPro" id="IPR000914">
    <property type="entry name" value="SBP_5_dom"/>
</dbReference>
<feature type="signal peptide" evidence="1">
    <location>
        <begin position="1"/>
        <end position="26"/>
    </location>
</feature>
<reference evidence="3 4" key="1">
    <citation type="submission" date="2016-01" db="EMBL/GenBank/DDBJ databases">
        <title>Janibacter melonis strain CD11_4 genome sequencing and assembly.</title>
        <authorList>
            <person name="Nair G.R."/>
            <person name="Kaur G."/>
            <person name="Chander A.M."/>
            <person name="Mayilraj S."/>
        </authorList>
    </citation>
    <scope>NUCLEOTIDE SEQUENCE [LARGE SCALE GENOMIC DNA]</scope>
    <source>
        <strain evidence="3 4">CD11-4</strain>
    </source>
</reference>
<dbReference type="STRING" id="262209.AWH69_14255"/>
<dbReference type="RefSeq" id="WP_068277336.1">
    <property type="nucleotide sequence ID" value="NZ_LQZG01000004.1"/>
</dbReference>
<keyword evidence="4" id="KW-1185">Reference proteome</keyword>
<evidence type="ECO:0000313" key="4">
    <source>
        <dbReference type="Proteomes" id="UP000076976"/>
    </source>
</evidence>